<reference evidence="14 15" key="1">
    <citation type="submission" date="2020-07" db="EMBL/GenBank/DDBJ databases">
        <title>Halophilic bacteria isolated from french cheeses.</title>
        <authorList>
            <person name="Kothe C.I."/>
            <person name="Farah-Kraiem B."/>
            <person name="Renault P."/>
            <person name="Dridi B."/>
        </authorList>
    </citation>
    <scope>NUCLEOTIDE SEQUENCE [LARGE SCALE GENOMIC DNA]</scope>
    <source>
        <strain evidence="14 15">FME14</strain>
    </source>
</reference>
<evidence type="ECO:0000256" key="7">
    <source>
        <dbReference type="ARBA" id="ARBA00023224"/>
    </source>
</evidence>
<comment type="caution">
    <text evidence="14">The sequence shown here is derived from an EMBL/GenBank/DDBJ whole genome shotgun (WGS) entry which is preliminary data.</text>
</comment>
<evidence type="ECO:0000259" key="12">
    <source>
        <dbReference type="PROSITE" id="PS50111"/>
    </source>
</evidence>
<organism evidence="14 15">
    <name type="scientific">Pseudoalteromonas prydzensis</name>
    <dbReference type="NCBI Taxonomy" id="182141"/>
    <lineage>
        <taxon>Bacteria</taxon>
        <taxon>Pseudomonadati</taxon>
        <taxon>Pseudomonadota</taxon>
        <taxon>Gammaproteobacteria</taxon>
        <taxon>Alteromonadales</taxon>
        <taxon>Pseudoalteromonadaceae</taxon>
        <taxon>Pseudoalteromonas</taxon>
    </lineage>
</organism>
<evidence type="ECO:0000256" key="9">
    <source>
        <dbReference type="PROSITE-ProRule" id="PRU00284"/>
    </source>
</evidence>
<dbReference type="RefSeq" id="WP_192540146.1">
    <property type="nucleotide sequence ID" value="NZ_CAXYBX010000002.1"/>
</dbReference>
<protein>
    <submittedName>
        <fullName evidence="14">Methyl-accepting chemotaxis protein</fullName>
    </submittedName>
</protein>
<dbReference type="PRINTS" id="PR00260">
    <property type="entry name" value="CHEMTRNSDUCR"/>
</dbReference>
<evidence type="ECO:0000259" key="13">
    <source>
        <dbReference type="PROSITE" id="PS50885"/>
    </source>
</evidence>
<evidence type="ECO:0000313" key="14">
    <source>
        <dbReference type="EMBL" id="MBE0455890.1"/>
    </source>
</evidence>
<gene>
    <name evidence="14" type="ORF">EI167_00140</name>
</gene>
<dbReference type="PROSITE" id="PS50111">
    <property type="entry name" value="CHEMOTAXIS_TRANSDUC_2"/>
    <property type="match status" value="1"/>
</dbReference>
<keyword evidence="6 11" id="KW-0472">Membrane</keyword>
<evidence type="ECO:0000256" key="6">
    <source>
        <dbReference type="ARBA" id="ARBA00023136"/>
    </source>
</evidence>
<feature type="transmembrane region" description="Helical" evidence="11">
    <location>
        <begin position="277"/>
        <end position="299"/>
    </location>
</feature>
<evidence type="ECO:0000256" key="4">
    <source>
        <dbReference type="ARBA" id="ARBA00022692"/>
    </source>
</evidence>
<keyword evidence="4 11" id="KW-0812">Transmembrane</keyword>
<dbReference type="SUPFAM" id="SSF58104">
    <property type="entry name" value="Methyl-accepting chemotaxis protein (MCP) signaling domain"/>
    <property type="match status" value="1"/>
</dbReference>
<dbReference type="SMART" id="SM00283">
    <property type="entry name" value="MA"/>
    <property type="match status" value="1"/>
</dbReference>
<keyword evidence="7 9" id="KW-0807">Transducer</keyword>
<dbReference type="PANTHER" id="PTHR32089">
    <property type="entry name" value="METHYL-ACCEPTING CHEMOTAXIS PROTEIN MCPB"/>
    <property type="match status" value="1"/>
</dbReference>
<evidence type="ECO:0000256" key="5">
    <source>
        <dbReference type="ARBA" id="ARBA00022989"/>
    </source>
</evidence>
<dbReference type="PROSITE" id="PS50885">
    <property type="entry name" value="HAMP"/>
    <property type="match status" value="1"/>
</dbReference>
<keyword evidence="2" id="KW-1003">Cell membrane</keyword>
<dbReference type="EMBL" id="RRZA01000001">
    <property type="protein sequence ID" value="MBE0455890.1"/>
    <property type="molecule type" value="Genomic_DNA"/>
</dbReference>
<evidence type="ECO:0000313" key="15">
    <source>
        <dbReference type="Proteomes" id="UP000707245"/>
    </source>
</evidence>
<keyword evidence="15" id="KW-1185">Reference proteome</keyword>
<dbReference type="Gene3D" id="1.10.287.950">
    <property type="entry name" value="Methyl-accepting chemotaxis protein"/>
    <property type="match status" value="1"/>
</dbReference>
<comment type="subcellular location">
    <subcellularLocation>
        <location evidence="1">Cell membrane</location>
        <topology evidence="1">Multi-pass membrane protein</topology>
    </subcellularLocation>
</comment>
<dbReference type="PROSITE" id="PS51257">
    <property type="entry name" value="PROKAR_LIPOPROTEIN"/>
    <property type="match status" value="1"/>
</dbReference>
<feature type="domain" description="HAMP" evidence="13">
    <location>
        <begin position="296"/>
        <end position="350"/>
    </location>
</feature>
<dbReference type="InterPro" id="IPR033479">
    <property type="entry name" value="dCache_1"/>
</dbReference>
<keyword evidence="5 11" id="KW-1133">Transmembrane helix</keyword>
<proteinExistence type="inferred from homology"/>
<dbReference type="InterPro" id="IPR004089">
    <property type="entry name" value="MCPsignal_dom"/>
</dbReference>
<dbReference type="Gene3D" id="3.30.450.20">
    <property type="entry name" value="PAS domain"/>
    <property type="match status" value="2"/>
</dbReference>
<evidence type="ECO:0000256" key="1">
    <source>
        <dbReference type="ARBA" id="ARBA00004651"/>
    </source>
</evidence>
<evidence type="ECO:0000256" key="3">
    <source>
        <dbReference type="ARBA" id="ARBA00022500"/>
    </source>
</evidence>
<evidence type="ECO:0000256" key="11">
    <source>
        <dbReference type="SAM" id="Phobius"/>
    </source>
</evidence>
<dbReference type="Pfam" id="PF00672">
    <property type="entry name" value="HAMP"/>
    <property type="match status" value="1"/>
</dbReference>
<dbReference type="InterPro" id="IPR003660">
    <property type="entry name" value="HAMP_dom"/>
</dbReference>
<feature type="domain" description="Methyl-accepting transducer" evidence="12">
    <location>
        <begin position="355"/>
        <end position="591"/>
    </location>
</feature>
<dbReference type="Pfam" id="PF02743">
    <property type="entry name" value="dCache_1"/>
    <property type="match status" value="1"/>
</dbReference>
<evidence type="ECO:0000256" key="2">
    <source>
        <dbReference type="ARBA" id="ARBA00022475"/>
    </source>
</evidence>
<keyword evidence="3" id="KW-0145">Chemotaxis</keyword>
<dbReference type="CDD" id="cd18773">
    <property type="entry name" value="PDC1_HK_sensor"/>
    <property type="match status" value="1"/>
</dbReference>
<feature type="compositionally biased region" description="Polar residues" evidence="10">
    <location>
        <begin position="398"/>
        <end position="421"/>
    </location>
</feature>
<feature type="region of interest" description="Disordered" evidence="10">
    <location>
        <begin position="398"/>
        <end position="437"/>
    </location>
</feature>
<evidence type="ECO:0000256" key="10">
    <source>
        <dbReference type="SAM" id="MobiDB-lite"/>
    </source>
</evidence>
<dbReference type="PANTHER" id="PTHR32089:SF117">
    <property type="entry name" value="METHYL ACCEPTING SENSORY TRANSDUCER WITH CACHE_1 SMALL MOLECULE BINDING DOMAIN"/>
    <property type="match status" value="1"/>
</dbReference>
<dbReference type="InterPro" id="IPR004090">
    <property type="entry name" value="Chemotax_Me-accpt_rcpt"/>
</dbReference>
<dbReference type="Pfam" id="PF00015">
    <property type="entry name" value="MCPsignal"/>
    <property type="match status" value="1"/>
</dbReference>
<accession>A0ABR9FFS7</accession>
<dbReference type="CDD" id="cd06225">
    <property type="entry name" value="HAMP"/>
    <property type="match status" value="1"/>
</dbReference>
<feature type="compositionally biased region" description="Low complexity" evidence="10">
    <location>
        <begin position="422"/>
        <end position="436"/>
    </location>
</feature>
<dbReference type="Proteomes" id="UP000707245">
    <property type="component" value="Unassembled WGS sequence"/>
</dbReference>
<comment type="similarity">
    <text evidence="8">Belongs to the methyl-accepting chemotaxis (MCP) protein family.</text>
</comment>
<evidence type="ECO:0000256" key="8">
    <source>
        <dbReference type="ARBA" id="ARBA00029447"/>
    </source>
</evidence>
<name>A0ABR9FFS7_9GAMM</name>
<sequence>MFKSLSLNKKFALFTGVTLTLSCLLIVFISMLLSFNSMEKAVNERVLSATDAYNQYVTDWLETKESILKSIEQVKTQEEAYSALNQMKQGGVFDNVFIAFKDGSQINADRVTLPEGNNDPRVWGWYKNATLQPGDIFMANPSVAAATGKTVVSLGVVTTFLGEQVVLGADIEMTDILNNLKRLKLPNQGEAFIINEQGNFFAHKNIAKLNQPATDEGLTSKVVQRITSASVSAKELDLKEPIVVWSEKIPKTQLYTVSVIKRAQLNKPIYELIGTQLALSLMAIVVSILLIIWLGHYLLKPLADVAKALNNIAKGDADLTQRLTIHSHDEVGQVSESFNQFVSILQALMQNIKSRTNQLVDLAQSANIEITQTGNDIRKQANELEQAVTAATEFTYSSDEISNNTQKSSEQSELTKDSVSQAMALSSGASESMSSLNDQLTQSNKIMATLKQQSQQIDDIINAIEAIAEQTNLLALNAAIEAARAGEQGRGFAVVADEVRELSMKTQKSTEGIRTTIVDLQKLTTTAVNNIDSCSEISATTIEKVYQLASLLEQSGQSIDVTTQMAIQIATASQEQSSVTKDITRNLTATEELSQSSLARISENTAQIDSLAEQASELLKSVGAFKI</sequence>
<feature type="transmembrane region" description="Helical" evidence="11">
    <location>
        <begin position="12"/>
        <end position="35"/>
    </location>
</feature>
<dbReference type="SMART" id="SM00304">
    <property type="entry name" value="HAMP"/>
    <property type="match status" value="1"/>
</dbReference>